<evidence type="ECO:0000313" key="3">
    <source>
        <dbReference type="Proteomes" id="UP000011939"/>
    </source>
</evidence>
<protein>
    <recommendedName>
        <fullName evidence="1">Minor tail T domain-containing protein</fullName>
    </recommendedName>
</protein>
<dbReference type="Pfam" id="PF06223">
    <property type="entry name" value="Phage_tail_T"/>
    <property type="match status" value="1"/>
</dbReference>
<gene>
    <name evidence="2" type="ORF">CSUNSWCD_1498</name>
</gene>
<dbReference type="Proteomes" id="UP000011939">
    <property type="component" value="Unassembled WGS sequence"/>
</dbReference>
<organism evidence="2 3">
    <name type="scientific">Campylobacter showae CSUNSWCD</name>
    <dbReference type="NCBI Taxonomy" id="1244083"/>
    <lineage>
        <taxon>Bacteria</taxon>
        <taxon>Pseudomonadati</taxon>
        <taxon>Campylobacterota</taxon>
        <taxon>Epsilonproteobacteria</taxon>
        <taxon>Campylobacterales</taxon>
        <taxon>Campylobacteraceae</taxon>
        <taxon>Campylobacter</taxon>
    </lineage>
</organism>
<dbReference type="RefSeq" id="WP_009497320.1">
    <property type="nucleotide sequence ID" value="NZ_AMZQ01000021.1"/>
</dbReference>
<sequence length="101" mass="11877">MDDDEVRFRFKLASHLGVVNPFWLDYLLSDSELRAWAEYMRLEPVMSDRIEVQLAVIASMIHSYLSKNPLGYEAFKISSTVSRKTDKKAEFEKRLKDVFKK</sequence>
<proteinExistence type="predicted"/>
<accession>M5IN81</accession>
<dbReference type="EMBL" id="AMZQ01000021">
    <property type="protein sequence ID" value="EKU10134.1"/>
    <property type="molecule type" value="Genomic_DNA"/>
</dbReference>
<dbReference type="InterPro" id="IPR009350">
    <property type="entry name" value="Phage_tail_T"/>
</dbReference>
<reference evidence="2 3" key="1">
    <citation type="journal article" date="2013" name="Genome Announc.">
        <title>Genome Sequence of Campylobacter showae UNSWCD, Isolated from a Patient with Crohn's Disease.</title>
        <authorList>
            <person name="Tay A.P."/>
            <person name="Kaakoush N.O."/>
            <person name="Deshpande N.P."/>
            <person name="Chen Z."/>
            <person name="Mitchell H."/>
            <person name="Wilkins M.R."/>
        </authorList>
    </citation>
    <scope>NUCLEOTIDE SEQUENCE [LARGE SCALE GENOMIC DNA]</scope>
    <source>
        <strain evidence="2 3">CSUNSWCD</strain>
    </source>
</reference>
<dbReference type="PATRIC" id="fig|1244083.3.peg.2480"/>
<feature type="domain" description="Minor tail T" evidence="1">
    <location>
        <begin position="29"/>
        <end position="79"/>
    </location>
</feature>
<comment type="caution">
    <text evidence="2">The sequence shown here is derived from an EMBL/GenBank/DDBJ whole genome shotgun (WGS) entry which is preliminary data.</text>
</comment>
<name>M5IN81_9BACT</name>
<evidence type="ECO:0000313" key="2">
    <source>
        <dbReference type="EMBL" id="EKU10134.1"/>
    </source>
</evidence>
<dbReference type="AlphaFoldDB" id="M5IN81"/>
<evidence type="ECO:0000259" key="1">
    <source>
        <dbReference type="Pfam" id="PF06223"/>
    </source>
</evidence>
<dbReference type="STRING" id="1244083.CSUNSWCD_1498"/>